<dbReference type="AlphaFoldDB" id="A0A9W8E5Z1"/>
<gene>
    <name evidence="2" type="ORF">H4R34_005659</name>
</gene>
<feature type="non-terminal residue" evidence="2">
    <location>
        <position position="1"/>
    </location>
</feature>
<proteinExistence type="predicted"/>
<keyword evidence="3" id="KW-1185">Reference proteome</keyword>
<name>A0A9W8E5Z1_9FUNG</name>
<accession>A0A9W8E5Z1</accession>
<dbReference type="EMBL" id="JANBQB010001284">
    <property type="protein sequence ID" value="KAJ1971684.1"/>
    <property type="molecule type" value="Genomic_DNA"/>
</dbReference>
<feature type="compositionally biased region" description="Polar residues" evidence="1">
    <location>
        <begin position="163"/>
        <end position="176"/>
    </location>
</feature>
<evidence type="ECO:0000313" key="3">
    <source>
        <dbReference type="Proteomes" id="UP001151582"/>
    </source>
</evidence>
<sequence>TEYRVIETTTCFNSGAWATRSRSSGSNNDITRDDYDESPLWSRDREIEPKTEFTLIRNTSHIHPISRWFAEIEFKMPKTARALPCAFLQFTYSIEIVVTFWSGLRTNRVASVVIPILVAPETLADIMPVGMEGLVFDNSTPTSRSFPSSIVSLSSYESLESTLQNGGATAPSSTGGRHNRKRRASPPHIFDLKKENLHIPTPQIETIAM</sequence>
<evidence type="ECO:0000256" key="1">
    <source>
        <dbReference type="SAM" id="MobiDB-lite"/>
    </source>
</evidence>
<evidence type="ECO:0000313" key="2">
    <source>
        <dbReference type="EMBL" id="KAJ1971684.1"/>
    </source>
</evidence>
<protein>
    <submittedName>
        <fullName evidence="2">Uncharacterized protein</fullName>
    </submittedName>
</protein>
<reference evidence="2" key="1">
    <citation type="submission" date="2022-07" db="EMBL/GenBank/DDBJ databases">
        <title>Phylogenomic reconstructions and comparative analyses of Kickxellomycotina fungi.</title>
        <authorList>
            <person name="Reynolds N.K."/>
            <person name="Stajich J.E."/>
            <person name="Barry K."/>
            <person name="Grigoriev I.V."/>
            <person name="Crous P."/>
            <person name="Smith M.E."/>
        </authorList>
    </citation>
    <scope>NUCLEOTIDE SEQUENCE</scope>
    <source>
        <strain evidence="2">RSA 567</strain>
    </source>
</reference>
<feature type="region of interest" description="Disordered" evidence="1">
    <location>
        <begin position="163"/>
        <end position="187"/>
    </location>
</feature>
<comment type="caution">
    <text evidence="2">The sequence shown here is derived from an EMBL/GenBank/DDBJ whole genome shotgun (WGS) entry which is preliminary data.</text>
</comment>
<organism evidence="2 3">
    <name type="scientific">Dimargaris verticillata</name>
    <dbReference type="NCBI Taxonomy" id="2761393"/>
    <lineage>
        <taxon>Eukaryota</taxon>
        <taxon>Fungi</taxon>
        <taxon>Fungi incertae sedis</taxon>
        <taxon>Zoopagomycota</taxon>
        <taxon>Kickxellomycotina</taxon>
        <taxon>Dimargaritomycetes</taxon>
        <taxon>Dimargaritales</taxon>
        <taxon>Dimargaritaceae</taxon>
        <taxon>Dimargaris</taxon>
    </lineage>
</organism>
<dbReference type="Proteomes" id="UP001151582">
    <property type="component" value="Unassembled WGS sequence"/>
</dbReference>